<dbReference type="HOGENOM" id="CLU_3196320_0_0_10"/>
<accession>U2CVY9</accession>
<dbReference type="AlphaFoldDB" id="U2CVY9"/>
<evidence type="ECO:0000313" key="2">
    <source>
        <dbReference type="Proteomes" id="UP000016496"/>
    </source>
</evidence>
<dbReference type="Proteomes" id="UP000016496">
    <property type="component" value="Unassembled WGS sequence"/>
</dbReference>
<name>U2CVY9_9BACE</name>
<evidence type="ECO:0000313" key="1">
    <source>
        <dbReference type="EMBL" id="ERI88705.1"/>
    </source>
</evidence>
<sequence>MAYCICLRKLSRLRKKKIPRSFEYEKSLREIRSFQAITFYRLWEK</sequence>
<reference evidence="1 2" key="1">
    <citation type="submission" date="2013-08" db="EMBL/GenBank/DDBJ databases">
        <authorList>
            <person name="Weinstock G."/>
            <person name="Sodergren E."/>
            <person name="Wylie T."/>
            <person name="Fulton L."/>
            <person name="Fulton R."/>
            <person name="Fronick C."/>
            <person name="O'Laughlin M."/>
            <person name="Godfrey J."/>
            <person name="Miner T."/>
            <person name="Herter B."/>
            <person name="Appelbaum E."/>
            <person name="Cordes M."/>
            <person name="Lek S."/>
            <person name="Wollam A."/>
            <person name="Pepin K.H."/>
            <person name="Palsikar V.B."/>
            <person name="Mitreva M."/>
            <person name="Wilson R.K."/>
        </authorList>
    </citation>
    <scope>NUCLEOTIDE SEQUENCE [LARGE SCALE GENOMIC DNA]</scope>
    <source>
        <strain evidence="1 2">F0041</strain>
    </source>
</reference>
<gene>
    <name evidence="1" type="ORF">HMPREF1981_00350</name>
</gene>
<dbReference type="EMBL" id="AWSV01000025">
    <property type="protein sequence ID" value="ERI88705.1"/>
    <property type="molecule type" value="Genomic_DNA"/>
</dbReference>
<comment type="caution">
    <text evidence="1">The sequence shown here is derived from an EMBL/GenBank/DDBJ whole genome shotgun (WGS) entry which is preliminary data.</text>
</comment>
<proteinExistence type="predicted"/>
<protein>
    <submittedName>
        <fullName evidence="1">Uncharacterized protein</fullName>
    </submittedName>
</protein>
<organism evidence="1 2">
    <name type="scientific">Bacteroides pyogenes F0041</name>
    <dbReference type="NCBI Taxonomy" id="1321819"/>
    <lineage>
        <taxon>Bacteria</taxon>
        <taxon>Pseudomonadati</taxon>
        <taxon>Bacteroidota</taxon>
        <taxon>Bacteroidia</taxon>
        <taxon>Bacteroidales</taxon>
        <taxon>Bacteroidaceae</taxon>
        <taxon>Bacteroides</taxon>
    </lineage>
</organism>